<dbReference type="EMBL" id="JBBUTH010000004">
    <property type="protein sequence ID" value="MEK8050715.1"/>
    <property type="molecule type" value="Genomic_DNA"/>
</dbReference>
<feature type="transmembrane region" description="Helical" evidence="1">
    <location>
        <begin position="99"/>
        <end position="120"/>
    </location>
</feature>
<keyword evidence="1" id="KW-1133">Transmembrane helix</keyword>
<evidence type="ECO:0000313" key="4">
    <source>
        <dbReference type="Proteomes" id="UP001365405"/>
    </source>
</evidence>
<keyword evidence="1" id="KW-0812">Transmembrane</keyword>
<gene>
    <name evidence="3" type="ORF">AACH10_10730</name>
</gene>
<accession>A0ABU9CJS5</accession>
<dbReference type="Proteomes" id="UP001365405">
    <property type="component" value="Unassembled WGS sequence"/>
</dbReference>
<protein>
    <submittedName>
        <fullName evidence="3">VanZ family protein</fullName>
    </submittedName>
</protein>
<dbReference type="Pfam" id="PF04892">
    <property type="entry name" value="VanZ"/>
    <property type="match status" value="1"/>
</dbReference>
<reference evidence="3 4" key="1">
    <citation type="submission" date="2024-04" db="EMBL/GenBank/DDBJ databases">
        <title>Novel species of the genus Ideonella isolated from streams.</title>
        <authorList>
            <person name="Lu H."/>
        </authorList>
    </citation>
    <scope>NUCLEOTIDE SEQUENCE [LARGE SCALE GENOMIC DNA]</scope>
    <source>
        <strain evidence="3 4">DXS22W</strain>
    </source>
</reference>
<sequence length="123" mass="12968">MIPRLLRTVWHAAPLWRISLWLLIMVVSWLAFNPKPPAGATLGWDKLNHASAFAALAFCAARAHVGATGRIVAGLLAYGALIEVVQSMVPGRSGEVADLLADAVGLGAGLLLAQALGRLIQPR</sequence>
<keyword evidence="4" id="KW-1185">Reference proteome</keyword>
<proteinExistence type="predicted"/>
<evidence type="ECO:0000313" key="3">
    <source>
        <dbReference type="EMBL" id="MEK8050715.1"/>
    </source>
</evidence>
<dbReference type="RefSeq" id="WP_341410384.1">
    <property type="nucleotide sequence ID" value="NZ_JBBUTH010000004.1"/>
</dbReference>
<feature type="transmembrane region" description="Helical" evidence="1">
    <location>
        <begin position="12"/>
        <end position="32"/>
    </location>
</feature>
<organism evidence="3 4">
    <name type="scientific">Pseudaquabacterium inlustre</name>
    <dbReference type="NCBI Taxonomy" id="2984192"/>
    <lineage>
        <taxon>Bacteria</taxon>
        <taxon>Pseudomonadati</taxon>
        <taxon>Pseudomonadota</taxon>
        <taxon>Betaproteobacteria</taxon>
        <taxon>Burkholderiales</taxon>
        <taxon>Sphaerotilaceae</taxon>
        <taxon>Pseudaquabacterium</taxon>
    </lineage>
</organism>
<comment type="caution">
    <text evidence="3">The sequence shown here is derived from an EMBL/GenBank/DDBJ whole genome shotgun (WGS) entry which is preliminary data.</text>
</comment>
<dbReference type="InterPro" id="IPR006976">
    <property type="entry name" value="VanZ-like"/>
</dbReference>
<evidence type="ECO:0000256" key="1">
    <source>
        <dbReference type="SAM" id="Phobius"/>
    </source>
</evidence>
<keyword evidence="1" id="KW-0472">Membrane</keyword>
<feature type="transmembrane region" description="Helical" evidence="1">
    <location>
        <begin position="52"/>
        <end position="78"/>
    </location>
</feature>
<dbReference type="NCBIfam" id="NF037970">
    <property type="entry name" value="vanZ_1"/>
    <property type="match status" value="1"/>
</dbReference>
<name>A0ABU9CJS5_9BURK</name>
<evidence type="ECO:0000259" key="2">
    <source>
        <dbReference type="Pfam" id="PF04892"/>
    </source>
</evidence>
<feature type="domain" description="VanZ-like" evidence="2">
    <location>
        <begin position="44"/>
        <end position="114"/>
    </location>
</feature>